<organism evidence="8">
    <name type="scientific">bioreactor metagenome</name>
    <dbReference type="NCBI Taxonomy" id="1076179"/>
    <lineage>
        <taxon>unclassified sequences</taxon>
        <taxon>metagenomes</taxon>
        <taxon>ecological metagenomes</taxon>
    </lineage>
</organism>
<comment type="caution">
    <text evidence="8">The sequence shown here is derived from an EMBL/GenBank/DDBJ whole genome shotgun (WGS) entry which is preliminary data.</text>
</comment>
<keyword evidence="4" id="KW-0479">Metal-binding</keyword>
<dbReference type="Pfam" id="PF04055">
    <property type="entry name" value="Radical_SAM"/>
    <property type="match status" value="1"/>
</dbReference>
<evidence type="ECO:0000256" key="6">
    <source>
        <dbReference type="ARBA" id="ARBA00023014"/>
    </source>
</evidence>
<dbReference type="Gene3D" id="3.20.20.70">
    <property type="entry name" value="Aldolase class I"/>
    <property type="match status" value="1"/>
</dbReference>
<dbReference type="InterPro" id="IPR040084">
    <property type="entry name" value="GTPase_Obg"/>
</dbReference>
<dbReference type="PANTHER" id="PTHR43787:SF11">
    <property type="entry name" value="UPF0026 PROTEIN SLR1464"/>
    <property type="match status" value="1"/>
</dbReference>
<sequence length="258" mass="28876">METHLFGSIIFGPVRSRRLGLSLGINLLPAGRKVCTFDCVYCECGWTGISTPDGLPSAADVISSLENKLSEMKSAGELPDSITYAGNGEPTMHPEFDFIMRESVRLRNLYAPSAKITVLTNSTQLHKQKVADAIALADKGLLKLDSTDEKQFSLINRPAKGIELKNIMQSIRNFQGEKIIQTMMLRGENEGEKIDNTTKDSLLNLASFVSEINAVEWMLYPIDRPTPEKKLEKMSHEEMDRIGEFVRKHTNVPVTIRY</sequence>
<dbReference type="SFLD" id="SFLDS00029">
    <property type="entry name" value="Radical_SAM"/>
    <property type="match status" value="1"/>
</dbReference>
<keyword evidence="2" id="KW-0004">4Fe-4S</keyword>
<keyword evidence="5" id="KW-0408">Iron</keyword>
<name>A0A644VUZ6_9ZZZZ</name>
<dbReference type="CDD" id="cd01335">
    <property type="entry name" value="Radical_SAM"/>
    <property type="match status" value="1"/>
</dbReference>
<comment type="cofactor">
    <cofactor evidence="1">
        <name>[4Fe-4S] cluster</name>
        <dbReference type="ChEBI" id="CHEBI:49883"/>
    </cofactor>
</comment>
<evidence type="ECO:0000313" key="8">
    <source>
        <dbReference type="EMBL" id="MPL94183.1"/>
    </source>
</evidence>
<dbReference type="SFLD" id="SFLDG01083">
    <property type="entry name" value="Uncharacterised_Radical_SAM_Su"/>
    <property type="match status" value="1"/>
</dbReference>
<evidence type="ECO:0000256" key="5">
    <source>
        <dbReference type="ARBA" id="ARBA00023004"/>
    </source>
</evidence>
<dbReference type="GO" id="GO:0051539">
    <property type="term" value="F:4 iron, 4 sulfur cluster binding"/>
    <property type="evidence" value="ECO:0007669"/>
    <property type="project" value="UniProtKB-KW"/>
</dbReference>
<keyword evidence="3" id="KW-0949">S-adenosyl-L-methionine</keyword>
<feature type="domain" description="Radical SAM core" evidence="7">
    <location>
        <begin position="34"/>
        <end position="192"/>
    </location>
</feature>
<gene>
    <name evidence="8" type="ORF">SDC9_40333</name>
</gene>
<keyword evidence="6" id="KW-0411">Iron-sulfur</keyword>
<proteinExistence type="predicted"/>
<protein>
    <recommendedName>
        <fullName evidence="7">Radical SAM core domain-containing protein</fullName>
    </recommendedName>
</protein>
<evidence type="ECO:0000256" key="3">
    <source>
        <dbReference type="ARBA" id="ARBA00022691"/>
    </source>
</evidence>
<dbReference type="AlphaFoldDB" id="A0A644VUZ6"/>
<evidence type="ECO:0000256" key="4">
    <source>
        <dbReference type="ARBA" id="ARBA00022723"/>
    </source>
</evidence>
<dbReference type="PANTHER" id="PTHR43787">
    <property type="entry name" value="FEMO COFACTOR BIOSYNTHESIS PROTEIN NIFB-RELATED"/>
    <property type="match status" value="1"/>
</dbReference>
<accession>A0A644VUZ6</accession>
<dbReference type="EMBL" id="VSSQ01000417">
    <property type="protein sequence ID" value="MPL94183.1"/>
    <property type="molecule type" value="Genomic_DNA"/>
</dbReference>
<evidence type="ECO:0000256" key="1">
    <source>
        <dbReference type="ARBA" id="ARBA00001966"/>
    </source>
</evidence>
<dbReference type="SUPFAM" id="SSF102114">
    <property type="entry name" value="Radical SAM enzymes"/>
    <property type="match status" value="1"/>
</dbReference>
<dbReference type="InterPro" id="IPR058240">
    <property type="entry name" value="rSAM_sf"/>
</dbReference>
<evidence type="ECO:0000256" key="2">
    <source>
        <dbReference type="ARBA" id="ARBA00022485"/>
    </source>
</evidence>
<evidence type="ECO:0000259" key="7">
    <source>
        <dbReference type="Pfam" id="PF04055"/>
    </source>
</evidence>
<reference evidence="8" key="1">
    <citation type="submission" date="2019-08" db="EMBL/GenBank/DDBJ databases">
        <authorList>
            <person name="Kucharzyk K."/>
            <person name="Murdoch R.W."/>
            <person name="Higgins S."/>
            <person name="Loffler F."/>
        </authorList>
    </citation>
    <scope>NUCLEOTIDE SEQUENCE</scope>
</reference>
<dbReference type="InterPro" id="IPR007197">
    <property type="entry name" value="rSAM"/>
</dbReference>
<dbReference type="GO" id="GO:0046872">
    <property type="term" value="F:metal ion binding"/>
    <property type="evidence" value="ECO:0007669"/>
    <property type="project" value="UniProtKB-KW"/>
</dbReference>
<dbReference type="InterPro" id="IPR013785">
    <property type="entry name" value="Aldolase_TIM"/>
</dbReference>
<dbReference type="GO" id="GO:0003824">
    <property type="term" value="F:catalytic activity"/>
    <property type="evidence" value="ECO:0007669"/>
    <property type="project" value="InterPro"/>
</dbReference>